<dbReference type="GO" id="GO:0000976">
    <property type="term" value="F:transcription cis-regulatory region binding"/>
    <property type="evidence" value="ECO:0007669"/>
    <property type="project" value="TreeGrafter"/>
</dbReference>
<accession>A0A7C3RKH3</accession>
<protein>
    <recommendedName>
        <fullName evidence="1 7">Transcriptional regulator MraZ</fullName>
    </recommendedName>
</protein>
<keyword evidence="4 7" id="KW-0805">Transcription regulation</keyword>
<evidence type="ECO:0000256" key="3">
    <source>
        <dbReference type="ARBA" id="ARBA00022737"/>
    </source>
</evidence>
<evidence type="ECO:0000259" key="8">
    <source>
        <dbReference type="PROSITE" id="PS51740"/>
    </source>
</evidence>
<dbReference type="GO" id="GO:0005737">
    <property type="term" value="C:cytoplasm"/>
    <property type="evidence" value="ECO:0007669"/>
    <property type="project" value="UniProtKB-UniRule"/>
</dbReference>
<comment type="caution">
    <text evidence="9">The sequence shown here is derived from an EMBL/GenBank/DDBJ whole genome shotgun (WGS) entry which is preliminary data.</text>
</comment>
<reference evidence="9" key="1">
    <citation type="journal article" date="2020" name="mSystems">
        <title>Genome- and Community-Level Interaction Insights into Carbon Utilization and Element Cycling Functions of Hydrothermarchaeota in Hydrothermal Sediment.</title>
        <authorList>
            <person name="Zhou Z."/>
            <person name="Liu Y."/>
            <person name="Xu W."/>
            <person name="Pan J."/>
            <person name="Luo Z.H."/>
            <person name="Li M."/>
        </authorList>
    </citation>
    <scope>NUCLEOTIDE SEQUENCE [LARGE SCALE GENOMIC DNA]</scope>
    <source>
        <strain evidence="9">SpSt-81</strain>
    </source>
</reference>
<evidence type="ECO:0000256" key="5">
    <source>
        <dbReference type="ARBA" id="ARBA00023125"/>
    </source>
</evidence>
<evidence type="ECO:0000256" key="7">
    <source>
        <dbReference type="HAMAP-Rule" id="MF_01008"/>
    </source>
</evidence>
<keyword evidence="2 7" id="KW-0963">Cytoplasm</keyword>
<gene>
    <name evidence="7 9" type="primary">mraZ</name>
    <name evidence="9" type="ORF">ENW00_06905</name>
</gene>
<dbReference type="SUPFAM" id="SSF89447">
    <property type="entry name" value="AbrB/MazE/MraZ-like"/>
    <property type="match status" value="1"/>
</dbReference>
<evidence type="ECO:0000313" key="9">
    <source>
        <dbReference type="EMBL" id="HFX13859.1"/>
    </source>
</evidence>
<dbReference type="PANTHER" id="PTHR34701">
    <property type="entry name" value="TRANSCRIPTIONAL REGULATOR MRAZ"/>
    <property type="match status" value="1"/>
</dbReference>
<evidence type="ECO:0000256" key="6">
    <source>
        <dbReference type="ARBA" id="ARBA00023163"/>
    </source>
</evidence>
<dbReference type="InterPro" id="IPR007159">
    <property type="entry name" value="SpoVT-AbrB_dom"/>
</dbReference>
<comment type="subunit">
    <text evidence="7">Forms oligomers.</text>
</comment>
<dbReference type="InterPro" id="IPR020603">
    <property type="entry name" value="MraZ_dom"/>
</dbReference>
<dbReference type="InterPro" id="IPR003444">
    <property type="entry name" value="MraZ"/>
</dbReference>
<keyword evidence="3" id="KW-0677">Repeat</keyword>
<dbReference type="GO" id="GO:0003700">
    <property type="term" value="F:DNA-binding transcription factor activity"/>
    <property type="evidence" value="ECO:0007669"/>
    <property type="project" value="UniProtKB-UniRule"/>
</dbReference>
<name>A0A7C3RKH3_DICTH</name>
<proteinExistence type="inferred from homology"/>
<dbReference type="InterPro" id="IPR037914">
    <property type="entry name" value="SpoVT-AbrB_sf"/>
</dbReference>
<comment type="subcellular location">
    <subcellularLocation>
        <location evidence="7">Cytoplasm</location>
        <location evidence="7">Nucleoid</location>
    </subcellularLocation>
</comment>
<dbReference type="InterPro" id="IPR035644">
    <property type="entry name" value="MraZ_C"/>
</dbReference>
<sequence length="146" mass="17366">MFCGEYHYSLDEKGRIVIPTVFRQVLGDTFYITRGFEKCLNIYTIVDWNNFSEIISSFSPTDDYIRRLCRFWFSGSVQVTTDKLGRILIPSFLIEYAQLNRDVVIVGAGRHIEIWAEEKWKEINKEEDLINNMNEINEKIKDLWKR</sequence>
<dbReference type="GO" id="GO:2000143">
    <property type="term" value="P:negative regulation of DNA-templated transcription initiation"/>
    <property type="evidence" value="ECO:0007669"/>
    <property type="project" value="TreeGrafter"/>
</dbReference>
<dbReference type="AlphaFoldDB" id="A0A7C3RKH3"/>
<evidence type="ECO:0000256" key="1">
    <source>
        <dbReference type="ARBA" id="ARBA00013860"/>
    </source>
</evidence>
<dbReference type="HAMAP" id="MF_01008">
    <property type="entry name" value="MraZ"/>
    <property type="match status" value="1"/>
</dbReference>
<dbReference type="PROSITE" id="PS51740">
    <property type="entry name" value="SPOVT_ABRB"/>
    <property type="match status" value="2"/>
</dbReference>
<dbReference type="Pfam" id="PF02381">
    <property type="entry name" value="MraZ"/>
    <property type="match status" value="2"/>
</dbReference>
<dbReference type="CDD" id="cd16320">
    <property type="entry name" value="MraZ_N"/>
    <property type="match status" value="1"/>
</dbReference>
<keyword evidence="5 7" id="KW-0238">DNA-binding</keyword>
<dbReference type="Gene3D" id="3.40.1550.20">
    <property type="entry name" value="Transcriptional regulator MraZ domain"/>
    <property type="match status" value="1"/>
</dbReference>
<dbReference type="InterPro" id="IPR038619">
    <property type="entry name" value="MraZ_sf"/>
</dbReference>
<dbReference type="EMBL" id="DTIN01000025">
    <property type="protein sequence ID" value="HFX13859.1"/>
    <property type="molecule type" value="Genomic_DNA"/>
</dbReference>
<feature type="domain" description="SpoVT-AbrB" evidence="8">
    <location>
        <begin position="76"/>
        <end position="119"/>
    </location>
</feature>
<dbReference type="NCBIfam" id="TIGR00242">
    <property type="entry name" value="division/cell wall cluster transcriptional repressor MraZ"/>
    <property type="match status" value="1"/>
</dbReference>
<feature type="domain" description="SpoVT-AbrB" evidence="8">
    <location>
        <begin position="5"/>
        <end position="47"/>
    </location>
</feature>
<dbReference type="FunFam" id="3.40.1550.20:FF:000002">
    <property type="entry name" value="Transcriptional regulator MraZ"/>
    <property type="match status" value="1"/>
</dbReference>
<evidence type="ECO:0000256" key="2">
    <source>
        <dbReference type="ARBA" id="ARBA00022490"/>
    </source>
</evidence>
<comment type="similarity">
    <text evidence="7">Belongs to the MraZ family.</text>
</comment>
<dbReference type="PANTHER" id="PTHR34701:SF1">
    <property type="entry name" value="TRANSCRIPTIONAL REGULATOR MRAZ"/>
    <property type="match status" value="1"/>
</dbReference>
<evidence type="ECO:0000256" key="4">
    <source>
        <dbReference type="ARBA" id="ARBA00023015"/>
    </source>
</evidence>
<dbReference type="InterPro" id="IPR035642">
    <property type="entry name" value="MraZ_N"/>
</dbReference>
<organism evidence="9">
    <name type="scientific">Dictyoglomus thermophilum</name>
    <dbReference type="NCBI Taxonomy" id="14"/>
    <lineage>
        <taxon>Bacteria</taxon>
        <taxon>Pseudomonadati</taxon>
        <taxon>Dictyoglomota</taxon>
        <taxon>Dictyoglomia</taxon>
        <taxon>Dictyoglomales</taxon>
        <taxon>Dictyoglomaceae</taxon>
        <taxon>Dictyoglomus</taxon>
    </lineage>
</organism>
<dbReference type="CDD" id="cd16321">
    <property type="entry name" value="MraZ_C"/>
    <property type="match status" value="1"/>
</dbReference>
<keyword evidence="6 7" id="KW-0804">Transcription</keyword>
<dbReference type="GO" id="GO:0009295">
    <property type="term" value="C:nucleoid"/>
    <property type="evidence" value="ECO:0007669"/>
    <property type="project" value="UniProtKB-SubCell"/>
</dbReference>